<dbReference type="KEGG" id="agm:DCE93_08680"/>
<dbReference type="InterPro" id="IPR012338">
    <property type="entry name" value="Beta-lactam/transpept-like"/>
</dbReference>
<evidence type="ECO:0000259" key="2">
    <source>
        <dbReference type="Pfam" id="PF00768"/>
    </source>
</evidence>
<keyword evidence="1" id="KW-0812">Transmembrane</keyword>
<dbReference type="OrthoDB" id="5241551at2"/>
<dbReference type="GO" id="GO:0006508">
    <property type="term" value="P:proteolysis"/>
    <property type="evidence" value="ECO:0007669"/>
    <property type="project" value="InterPro"/>
</dbReference>
<dbReference type="Proteomes" id="UP000244729">
    <property type="component" value="Chromosome"/>
</dbReference>
<keyword evidence="1" id="KW-0472">Membrane</keyword>
<dbReference type="RefSeq" id="WP_108595538.1">
    <property type="nucleotide sequence ID" value="NZ_CP028913.1"/>
</dbReference>
<dbReference type="GO" id="GO:0009002">
    <property type="term" value="F:serine-type D-Ala-D-Ala carboxypeptidase activity"/>
    <property type="evidence" value="ECO:0007669"/>
    <property type="project" value="InterPro"/>
</dbReference>
<name>A0A2S0WWL1_9MICO</name>
<dbReference type="EMBL" id="CP028913">
    <property type="protein sequence ID" value="AWB95729.1"/>
    <property type="molecule type" value="Genomic_DNA"/>
</dbReference>
<proteinExistence type="predicted"/>
<keyword evidence="4" id="KW-1185">Reference proteome</keyword>
<evidence type="ECO:0000256" key="1">
    <source>
        <dbReference type="SAM" id="Phobius"/>
    </source>
</evidence>
<accession>A0A2S0WWL1</accession>
<dbReference type="InterPro" id="IPR001967">
    <property type="entry name" value="Peptidase_S11_N"/>
</dbReference>
<feature type="transmembrane region" description="Helical" evidence="1">
    <location>
        <begin position="7"/>
        <end position="30"/>
    </location>
</feature>
<organism evidence="3 4">
    <name type="scientific">Agromyces badenianii</name>
    <dbReference type="NCBI Taxonomy" id="2080742"/>
    <lineage>
        <taxon>Bacteria</taxon>
        <taxon>Bacillati</taxon>
        <taxon>Actinomycetota</taxon>
        <taxon>Actinomycetes</taxon>
        <taxon>Micrococcales</taxon>
        <taxon>Microbacteriaceae</taxon>
        <taxon>Agromyces</taxon>
    </lineage>
</organism>
<dbReference type="Pfam" id="PF00768">
    <property type="entry name" value="Peptidase_S11"/>
    <property type="match status" value="1"/>
</dbReference>
<keyword evidence="1" id="KW-1133">Transmembrane helix</keyword>
<dbReference type="SUPFAM" id="SSF56601">
    <property type="entry name" value="beta-lactamase/transpeptidase-like"/>
    <property type="match status" value="1"/>
</dbReference>
<evidence type="ECO:0000313" key="4">
    <source>
        <dbReference type="Proteomes" id="UP000244729"/>
    </source>
</evidence>
<dbReference type="AlphaFoldDB" id="A0A2S0WWL1"/>
<dbReference type="Gene3D" id="3.40.710.10">
    <property type="entry name" value="DD-peptidase/beta-lactamase superfamily"/>
    <property type="match status" value="1"/>
</dbReference>
<feature type="domain" description="Peptidase S11 D-alanyl-D-alanine carboxypeptidase A N-terminal" evidence="2">
    <location>
        <begin position="138"/>
        <end position="273"/>
    </location>
</feature>
<sequence length="427" mass="43012">MSITPGRIVGIVVGAIAILGIGVYGPAMLLGPLPAPSVHIDGDAVAASDAGAGAITLPDTGASAIAVLDADGAPATLAVAGDPATVPIGGAVKLVTVLATLESLPLPPEGGGPAISIGPADYTGYLEYVADDARTLAVLPGESWTERDVVRAVLLASSNNHADTLVRWAFGGVGPYVEAANLWLAENGFTKTRVADATGLSGDNVGTAEELTRLGGLVMADPRLAELFAAGGAPSVAGERNVPDVVSHLGDEGVRALARSYTDQAGVSFVFTTEVAGAEAEQPHRLVGGMSLMPDYDALDAAVRTAVESSALSAVPTEVITAGTAYASVESAWGDRAKLIASVSRTDASWGNPGGEASVTVEPFTTAPAGRDVGRVSIATASGEIASPLELTDEIHDPGPLWRLANPAALIGAFFADQQAEPDDQQG</sequence>
<protein>
    <recommendedName>
        <fullName evidence="2">Peptidase S11 D-alanyl-D-alanine carboxypeptidase A N-terminal domain-containing protein</fullName>
    </recommendedName>
</protein>
<reference evidence="3 4" key="1">
    <citation type="submission" date="2018-04" db="EMBL/GenBank/DDBJ databases">
        <authorList>
            <person name="Li J."/>
        </authorList>
    </citation>
    <scope>NUCLEOTIDE SEQUENCE [LARGE SCALE GENOMIC DNA]</scope>
    <source>
        <strain evidence="4">30A</strain>
    </source>
</reference>
<gene>
    <name evidence="3" type="ORF">DCE93_08680</name>
</gene>
<evidence type="ECO:0000313" key="3">
    <source>
        <dbReference type="EMBL" id="AWB95729.1"/>
    </source>
</evidence>